<name>A0A849BID2_9BURK</name>
<protein>
    <submittedName>
        <fullName evidence="1">Uncharacterized protein</fullName>
    </submittedName>
</protein>
<proteinExistence type="predicted"/>
<dbReference type="EMBL" id="JABEMD010000073">
    <property type="protein sequence ID" value="NNH14066.1"/>
    <property type="molecule type" value="Genomic_DNA"/>
</dbReference>
<reference evidence="1 2" key="1">
    <citation type="submission" date="2020-05" db="EMBL/GenBank/DDBJ databases">
        <title>MicrobeNet Type strains.</title>
        <authorList>
            <person name="Nicholson A.C."/>
        </authorList>
    </citation>
    <scope>NUCLEOTIDE SEQUENCE [LARGE SCALE GENOMIC DNA]</scope>
    <source>
        <strain evidence="1 2">ATCC 700815</strain>
    </source>
</reference>
<comment type="caution">
    <text evidence="1">The sequence shown here is derived from an EMBL/GenBank/DDBJ whole genome shotgun (WGS) entry which is preliminary data.</text>
</comment>
<dbReference type="AlphaFoldDB" id="A0A849BID2"/>
<gene>
    <name evidence="1" type="ORF">HLB16_24770</name>
</gene>
<accession>A0A849BID2</accession>
<dbReference type="Proteomes" id="UP000542973">
    <property type="component" value="Unassembled WGS sequence"/>
</dbReference>
<organism evidence="1 2">
    <name type="scientific">Cupriavidus gilardii</name>
    <dbReference type="NCBI Taxonomy" id="82541"/>
    <lineage>
        <taxon>Bacteria</taxon>
        <taxon>Pseudomonadati</taxon>
        <taxon>Pseudomonadota</taxon>
        <taxon>Betaproteobacteria</taxon>
        <taxon>Burkholderiales</taxon>
        <taxon>Burkholderiaceae</taxon>
        <taxon>Cupriavidus</taxon>
    </lineage>
</organism>
<evidence type="ECO:0000313" key="2">
    <source>
        <dbReference type="Proteomes" id="UP000542973"/>
    </source>
</evidence>
<dbReference type="RefSeq" id="WP_151022341.1">
    <property type="nucleotide sequence ID" value="NZ_BAAAEB010000055.1"/>
</dbReference>
<sequence length="63" mass="7350">MTTDEAVKRQAEHECLIEELTQTLKGIAEADPRTWDPEMRDQFQQWAQSRARAALARAKEQHQ</sequence>
<evidence type="ECO:0000313" key="1">
    <source>
        <dbReference type="EMBL" id="NNH14066.1"/>
    </source>
</evidence>